<gene>
    <name evidence="2" type="ORF">P691DRAFT_765595</name>
</gene>
<proteinExistence type="predicted"/>
<reference evidence="2" key="1">
    <citation type="submission" date="2020-11" db="EMBL/GenBank/DDBJ databases">
        <authorList>
            <consortium name="DOE Joint Genome Institute"/>
            <person name="Ahrendt S."/>
            <person name="Riley R."/>
            <person name="Andreopoulos W."/>
            <person name="Labutti K."/>
            <person name="Pangilinan J."/>
            <person name="Ruiz-Duenas F.J."/>
            <person name="Barrasa J.M."/>
            <person name="Sanchez-Garcia M."/>
            <person name="Camarero S."/>
            <person name="Miyauchi S."/>
            <person name="Serrano A."/>
            <person name="Linde D."/>
            <person name="Babiker R."/>
            <person name="Drula E."/>
            <person name="Ayuso-Fernandez I."/>
            <person name="Pacheco R."/>
            <person name="Padilla G."/>
            <person name="Ferreira P."/>
            <person name="Barriuso J."/>
            <person name="Kellner H."/>
            <person name="Castanera R."/>
            <person name="Alfaro M."/>
            <person name="Ramirez L."/>
            <person name="Pisabarro A.G."/>
            <person name="Kuo A."/>
            <person name="Tritt A."/>
            <person name="Lipzen A."/>
            <person name="He G."/>
            <person name="Yan M."/>
            <person name="Ng V."/>
            <person name="Cullen D."/>
            <person name="Martin F."/>
            <person name="Rosso M.-N."/>
            <person name="Henrissat B."/>
            <person name="Hibbett D."/>
            <person name="Martinez A.T."/>
            <person name="Grigoriev I.V."/>
        </authorList>
    </citation>
    <scope>NUCLEOTIDE SEQUENCE</scope>
    <source>
        <strain evidence="2">MF-IS2</strain>
    </source>
</reference>
<dbReference type="AlphaFoldDB" id="A0A9P5X0M7"/>
<sequence length="212" mass="23258">MNQNLCMKSILEVDHLTTVPQAWQMKVVEELANMGFHPAKPEPSSLHADLFDDELPTIYARCPFKDPFTFSIDCPADVNEWIYHNLEKILAHGKQELIIKQVHSLADKFNLLAPSLAPSPAPCLHPHSDEDIPMEPLAPTCVLNEAATQTPVPVHMEAMPPPPSLPVPAATSPAASVPSAGPHGWPSYMDATAKPLHPEAPPFIRYHGQHSQ</sequence>
<name>A0A9P5X0M7_9AGAR</name>
<accession>A0A9P5X0M7</accession>
<feature type="region of interest" description="Disordered" evidence="1">
    <location>
        <begin position="158"/>
        <end position="181"/>
    </location>
</feature>
<evidence type="ECO:0000313" key="3">
    <source>
        <dbReference type="Proteomes" id="UP000807342"/>
    </source>
</evidence>
<evidence type="ECO:0000313" key="2">
    <source>
        <dbReference type="EMBL" id="KAF9442082.1"/>
    </source>
</evidence>
<dbReference type="Proteomes" id="UP000807342">
    <property type="component" value="Unassembled WGS sequence"/>
</dbReference>
<dbReference type="EMBL" id="MU151708">
    <property type="protein sequence ID" value="KAF9442082.1"/>
    <property type="molecule type" value="Genomic_DNA"/>
</dbReference>
<keyword evidence="3" id="KW-1185">Reference proteome</keyword>
<organism evidence="2 3">
    <name type="scientific">Macrolepiota fuliginosa MF-IS2</name>
    <dbReference type="NCBI Taxonomy" id="1400762"/>
    <lineage>
        <taxon>Eukaryota</taxon>
        <taxon>Fungi</taxon>
        <taxon>Dikarya</taxon>
        <taxon>Basidiomycota</taxon>
        <taxon>Agaricomycotina</taxon>
        <taxon>Agaricomycetes</taxon>
        <taxon>Agaricomycetidae</taxon>
        <taxon>Agaricales</taxon>
        <taxon>Agaricineae</taxon>
        <taxon>Agaricaceae</taxon>
        <taxon>Macrolepiota</taxon>
    </lineage>
</organism>
<protein>
    <submittedName>
        <fullName evidence="2">Uncharacterized protein</fullName>
    </submittedName>
</protein>
<evidence type="ECO:0000256" key="1">
    <source>
        <dbReference type="SAM" id="MobiDB-lite"/>
    </source>
</evidence>
<comment type="caution">
    <text evidence="2">The sequence shown here is derived from an EMBL/GenBank/DDBJ whole genome shotgun (WGS) entry which is preliminary data.</text>
</comment>
<feature type="compositionally biased region" description="Low complexity" evidence="1">
    <location>
        <begin position="167"/>
        <end position="181"/>
    </location>
</feature>